<sequence length="88" mass="10308">MVGKSIVDFYCNPRIRKDMRNIGYISIPCLYKRMQHIRTHPSLHEMSFAVPKSMKLTEIVGIFAAREIPFRKCVSNFHSLGRFNSFSR</sequence>
<dbReference type="EMBL" id="CAADFI010000389">
    <property type="protein sequence ID" value="VFK03912.1"/>
    <property type="molecule type" value="Genomic_DNA"/>
</dbReference>
<proteinExistence type="predicted"/>
<name>A0A450VGE3_9GAMM</name>
<dbReference type="AlphaFoldDB" id="A0A450VGE3"/>
<evidence type="ECO:0000313" key="1">
    <source>
        <dbReference type="EMBL" id="VFK03912.1"/>
    </source>
</evidence>
<reference evidence="1" key="1">
    <citation type="submission" date="2019-02" db="EMBL/GenBank/DDBJ databases">
        <authorList>
            <person name="Gruber-Vodicka R. H."/>
            <person name="Seah K. B. B."/>
        </authorList>
    </citation>
    <scope>NUCLEOTIDE SEQUENCE</scope>
    <source>
        <strain evidence="1">BECK_SA2B20</strain>
    </source>
</reference>
<gene>
    <name evidence="1" type="ORF">BECKH772B_GA0070898_103892</name>
</gene>
<accession>A0A450VGE3</accession>
<protein>
    <submittedName>
        <fullName evidence="1">Uncharacterized protein</fullName>
    </submittedName>
</protein>
<organism evidence="1">
    <name type="scientific">Candidatus Kentrum eta</name>
    <dbReference type="NCBI Taxonomy" id="2126337"/>
    <lineage>
        <taxon>Bacteria</taxon>
        <taxon>Pseudomonadati</taxon>
        <taxon>Pseudomonadota</taxon>
        <taxon>Gammaproteobacteria</taxon>
        <taxon>Candidatus Kentrum</taxon>
    </lineage>
</organism>